<keyword evidence="3" id="KW-0328">Glycosyltransferase</keyword>
<proteinExistence type="inferred from homology"/>
<dbReference type="CDD" id="cd03784">
    <property type="entry name" value="GT1_Gtf-like"/>
    <property type="match status" value="1"/>
</dbReference>
<name>A0A6P6SS91_COFAR</name>
<dbReference type="GO" id="GO:0080044">
    <property type="term" value="F:quercetin 7-O-glucosyltransferase activity"/>
    <property type="evidence" value="ECO:0007669"/>
    <property type="project" value="TreeGrafter"/>
</dbReference>
<reference evidence="5" key="1">
    <citation type="journal article" date="2025" name="Foods">
        <title>Unveiling the Microbial Signatures of Arabica Coffee Cherries: Insights into Ripeness Specific Diversity, Functional Traits, and Implications for Quality and Safety.</title>
        <authorList>
            <consortium name="RefSeq"/>
            <person name="Tenea G.N."/>
            <person name="Cifuentes V."/>
            <person name="Reyes P."/>
            <person name="Cevallos-Vallejos M."/>
        </authorList>
    </citation>
    <scope>NUCLEOTIDE SEQUENCE [LARGE SCALE GENOMIC DNA]</scope>
</reference>
<dbReference type="PANTHER" id="PTHR11926">
    <property type="entry name" value="GLUCOSYL/GLUCURONOSYL TRANSFERASES"/>
    <property type="match status" value="1"/>
</dbReference>
<dbReference type="GO" id="GO:1900994">
    <property type="term" value="P:(-)-secologanin biosynthetic process"/>
    <property type="evidence" value="ECO:0007669"/>
    <property type="project" value="UniProtKB-ARBA"/>
</dbReference>
<protein>
    <recommendedName>
        <fullName evidence="4">Glycosyltransferase</fullName>
        <ecNumber evidence="4">2.4.1.-</ecNumber>
    </recommendedName>
</protein>
<dbReference type="Gene3D" id="3.40.50.2000">
    <property type="entry name" value="Glycogen Phosphorylase B"/>
    <property type="match status" value="2"/>
</dbReference>
<organism evidence="5 6">
    <name type="scientific">Coffea arabica</name>
    <name type="common">Arabian coffee</name>
    <dbReference type="NCBI Taxonomy" id="13443"/>
    <lineage>
        <taxon>Eukaryota</taxon>
        <taxon>Viridiplantae</taxon>
        <taxon>Streptophyta</taxon>
        <taxon>Embryophyta</taxon>
        <taxon>Tracheophyta</taxon>
        <taxon>Spermatophyta</taxon>
        <taxon>Magnoliopsida</taxon>
        <taxon>eudicotyledons</taxon>
        <taxon>Gunneridae</taxon>
        <taxon>Pentapetalae</taxon>
        <taxon>asterids</taxon>
        <taxon>lamiids</taxon>
        <taxon>Gentianales</taxon>
        <taxon>Rubiaceae</taxon>
        <taxon>Ixoroideae</taxon>
        <taxon>Gardenieae complex</taxon>
        <taxon>Bertiereae - Coffeeae clade</taxon>
        <taxon>Coffeeae</taxon>
        <taxon>Coffea</taxon>
    </lineage>
</organism>
<evidence type="ECO:0000256" key="3">
    <source>
        <dbReference type="RuleBase" id="RU003718"/>
    </source>
</evidence>
<dbReference type="PANTHER" id="PTHR11926:SF1489">
    <property type="entry name" value="HEXOSYLTRANSFERASE-RELATED"/>
    <property type="match status" value="1"/>
</dbReference>
<comment type="similarity">
    <text evidence="1 3">Belongs to the UDP-glycosyltransferase family.</text>
</comment>
<evidence type="ECO:0000256" key="2">
    <source>
        <dbReference type="ARBA" id="ARBA00022679"/>
    </source>
</evidence>
<accession>A0A6P6SS91</accession>
<dbReference type="RefSeq" id="XP_027068778.2">
    <property type="nucleotide sequence ID" value="XM_027212977.2"/>
</dbReference>
<reference evidence="6" key="2">
    <citation type="submission" date="2025-08" db="UniProtKB">
        <authorList>
            <consortium name="RefSeq"/>
        </authorList>
    </citation>
    <scope>IDENTIFICATION</scope>
    <source>
        <tissue evidence="6">Leaves</tissue>
    </source>
</reference>
<gene>
    <name evidence="6" type="primary">LOC113694120</name>
</gene>
<dbReference type="Pfam" id="PF00201">
    <property type="entry name" value="UDPGT"/>
    <property type="match status" value="1"/>
</dbReference>
<keyword evidence="5" id="KW-1185">Reference proteome</keyword>
<sequence>MEIQEAQGHGHLVLVPYPLQGHMTPTLQLASILHSKGFSITIAHAKFKSPKAFDHPDFNFLPVAENLSEHHIANKDRIAQVSIINTKCEAPLQESLTNLIKQKPQSRVNCIIYDTVMYCAEAVASNMKLPSIILRTSSASSFIAYCAILNLPLEDCIPLKESISQELVPGLHSIRFKDLPASNYFGDLKDLLNLLGHVSKIKTSSAVLWNSVDYLEHDSLAQFQQQNEGKHCFSIGPLHGMAPTASTSLLTEDTDCITWLDKQATNSVIYVSLGSVATMEESELIEMAWGLANSEQPFLWVVRPGLVRGSAEWIEHLPEGYLETIQGRGCIVKWAPQKEVLAHGAVGGFLSHCGWNSTLESICEGVPMICRPAFGDQKVNSRYISYVWKMGIALENGFNRNIETAIRRLMQDPEGQQMRQKAAALKEKVKLSIDKGGTSYNSVNNLVELILSL</sequence>
<dbReference type="SUPFAM" id="SSF53756">
    <property type="entry name" value="UDP-Glycosyltransferase/glycogen phosphorylase"/>
    <property type="match status" value="1"/>
</dbReference>
<dbReference type="AlphaFoldDB" id="A0A6P6SS91"/>
<dbReference type="OrthoDB" id="5835829at2759"/>
<dbReference type="EC" id="2.4.1.-" evidence="4"/>
<dbReference type="Proteomes" id="UP001652660">
    <property type="component" value="Chromosome 1e"/>
</dbReference>
<evidence type="ECO:0000256" key="4">
    <source>
        <dbReference type="RuleBase" id="RU362057"/>
    </source>
</evidence>
<dbReference type="GO" id="GO:0080043">
    <property type="term" value="F:quercetin 3-O-glucosyltransferase activity"/>
    <property type="evidence" value="ECO:0007669"/>
    <property type="project" value="TreeGrafter"/>
</dbReference>
<evidence type="ECO:0000313" key="6">
    <source>
        <dbReference type="RefSeq" id="XP_027068778.2"/>
    </source>
</evidence>
<dbReference type="InterPro" id="IPR002213">
    <property type="entry name" value="UDP_glucos_trans"/>
</dbReference>
<dbReference type="InterPro" id="IPR035595">
    <property type="entry name" value="UDP_glycos_trans_CS"/>
</dbReference>
<dbReference type="PROSITE" id="PS00375">
    <property type="entry name" value="UDPGT"/>
    <property type="match status" value="1"/>
</dbReference>
<evidence type="ECO:0000313" key="5">
    <source>
        <dbReference type="Proteomes" id="UP001652660"/>
    </source>
</evidence>
<evidence type="ECO:0000256" key="1">
    <source>
        <dbReference type="ARBA" id="ARBA00009995"/>
    </source>
</evidence>
<keyword evidence="2 3" id="KW-0808">Transferase</keyword>
<dbReference type="GeneID" id="113694120"/>